<accession>A0AAW2BSH4</accession>
<dbReference type="GO" id="GO:0004523">
    <property type="term" value="F:RNA-DNA hybrid ribonuclease activity"/>
    <property type="evidence" value="ECO:0007669"/>
    <property type="project" value="InterPro"/>
</dbReference>
<dbReference type="GO" id="GO:0003676">
    <property type="term" value="F:nucleic acid binding"/>
    <property type="evidence" value="ECO:0007669"/>
    <property type="project" value="InterPro"/>
</dbReference>
<dbReference type="Gene3D" id="3.60.10.10">
    <property type="entry name" value="Endonuclease/exonuclease/phosphatase"/>
    <property type="match status" value="1"/>
</dbReference>
<dbReference type="PANTHER" id="PTHR31635:SF196">
    <property type="entry name" value="REVERSE TRANSCRIPTASE DOMAIN-CONTAINING PROTEIN-RELATED"/>
    <property type="match status" value="1"/>
</dbReference>
<protein>
    <recommendedName>
        <fullName evidence="1">Reverse transcriptase domain-containing protein</fullName>
    </recommendedName>
</protein>
<dbReference type="InterPro" id="IPR043502">
    <property type="entry name" value="DNA/RNA_pol_sf"/>
</dbReference>
<dbReference type="InterPro" id="IPR044730">
    <property type="entry name" value="RNase_H-like_dom_plant"/>
</dbReference>
<organism evidence="2 3">
    <name type="scientific">Lithocarpus litseifolius</name>
    <dbReference type="NCBI Taxonomy" id="425828"/>
    <lineage>
        <taxon>Eukaryota</taxon>
        <taxon>Viridiplantae</taxon>
        <taxon>Streptophyta</taxon>
        <taxon>Embryophyta</taxon>
        <taxon>Tracheophyta</taxon>
        <taxon>Spermatophyta</taxon>
        <taxon>Magnoliopsida</taxon>
        <taxon>eudicotyledons</taxon>
        <taxon>Gunneridae</taxon>
        <taxon>Pentapetalae</taxon>
        <taxon>rosids</taxon>
        <taxon>fabids</taxon>
        <taxon>Fagales</taxon>
        <taxon>Fagaceae</taxon>
        <taxon>Lithocarpus</taxon>
    </lineage>
</organism>
<dbReference type="InterPro" id="IPR036691">
    <property type="entry name" value="Endo/exonu/phosph_ase_sf"/>
</dbReference>
<dbReference type="PANTHER" id="PTHR31635">
    <property type="entry name" value="REVERSE TRANSCRIPTASE DOMAIN-CONTAINING PROTEIN-RELATED"/>
    <property type="match status" value="1"/>
</dbReference>
<dbReference type="Pfam" id="PF00078">
    <property type="entry name" value="RVT_1"/>
    <property type="match status" value="1"/>
</dbReference>
<dbReference type="EMBL" id="JAZDWU010000010">
    <property type="protein sequence ID" value="KAK9988256.1"/>
    <property type="molecule type" value="Genomic_DNA"/>
</dbReference>
<dbReference type="Pfam" id="PF03372">
    <property type="entry name" value="Exo_endo_phos"/>
    <property type="match status" value="1"/>
</dbReference>
<dbReference type="PROSITE" id="PS50878">
    <property type="entry name" value="RT_POL"/>
    <property type="match status" value="1"/>
</dbReference>
<proteinExistence type="predicted"/>
<dbReference type="CDD" id="cd06222">
    <property type="entry name" value="RNase_H_like"/>
    <property type="match status" value="1"/>
</dbReference>
<dbReference type="InterPro" id="IPR002156">
    <property type="entry name" value="RNaseH_domain"/>
</dbReference>
<dbReference type="Pfam" id="PF13456">
    <property type="entry name" value="RVT_3"/>
    <property type="match status" value="1"/>
</dbReference>
<dbReference type="InterPro" id="IPR000477">
    <property type="entry name" value="RT_dom"/>
</dbReference>
<dbReference type="SUPFAM" id="SSF56672">
    <property type="entry name" value="DNA/RNA polymerases"/>
    <property type="match status" value="1"/>
</dbReference>
<dbReference type="InterPro" id="IPR012337">
    <property type="entry name" value="RNaseH-like_sf"/>
</dbReference>
<sequence>MTSIKRKLERQQGLVVPSVRRGGGLALLWKNSTRVDVQTYSPRHIDAIVTEEQGNKKWRFTGFYGNPETSKREESWKLLEQLSKSCDLPWVCMGDFNEIMHAGEKEGGNVRLDGQMRNFCEAVNRCKLKDIGYIGPDFTWSRRLGSRGWVRERLDRALVSTNWALCYPQVRLLHVAISVSDHSMLVLKTDSNSRRSPRRPKLFRFESMWLRDDRCNEIVSMAWEKGVHGGTEWPFSKCLEECRTALVSWNKSTFGNVGWKISSLQRKLQFLEERQGNCIDMEEIYKTKMELNKMLKAEEDMWHQRSRICWLKSGDRNTSYFHTKASNRNQRKLITKIMDSNGAWQDENEKIGSIFVDYFEKLFTSSQPVVSDELLDAQHTKVTDRMNSMLIQDFQAHEVVKALKQMHPMKAPGPNGMPHLFYQHFWPTVNSIVIQTVLGFLNHGVAPPKFHETHIVLVLKTKDSARVTDYRPISLCNVVYKLASKAVANRLKVVLQDIVGENQSAFVAERLITDNVLVAHELMNHINKKKKGKTGELALKLDMSKAYDQVEWECLQKIMRKLGFHEKWIRLVMSCVISVTYAVRVNGTPYGQFSPTRGLRQGDPLSPYLFLICAEGLSALLHKAVYENKLKGVAVSARGPRISHLFFADDSLIFGRATMMECHEIQRVLQVYETSSGQQLNRRKEILIKAVAQAVPSYTMSCFKLPSRLCEELARMVRQFWWGQVGNGEHIRIWKDKWLPTPKTYKVVTPERGNAQVTMVRDLIDNESKEWKVDVVRQNFLAQDVEAILSIPLSVNGARDKIVWAENKNGRFSVRSAYKIMGSVYDVGPILRLSATFFWFCDHAKEIWSSSKLSTPFEVMPSWDFMEVMCQVQRWNDSFPGLVERTVMICWGIWKNRNEIIHGGTGRPRRVVVRSALMLLDEYQIANESPKVGQKSTHATVRWSPPQQECYKVNVNGAVFTRRRQTGIGVVIRDSAGEVVAALCKRLAVPLGALETEAKAMELGVRFAAEVGIRDVIFEGDSLTVYNAVHGGTTSSAVQNIITGILQQVQGFRTFAFSHVKRKGNVPAHVLAQHACNIDEDVIWLEECPSQIETACAQDVCGSNIHE</sequence>
<reference evidence="2 3" key="1">
    <citation type="submission" date="2024-01" db="EMBL/GenBank/DDBJ databases">
        <title>A telomere-to-telomere, gap-free genome of sweet tea (Lithocarpus litseifolius).</title>
        <authorList>
            <person name="Zhou J."/>
        </authorList>
    </citation>
    <scope>NUCLEOTIDE SEQUENCE [LARGE SCALE GENOMIC DNA]</scope>
    <source>
        <strain evidence="2">Zhou-2022a</strain>
        <tissue evidence="2">Leaf</tissue>
    </source>
</reference>
<dbReference type="InterPro" id="IPR036397">
    <property type="entry name" value="RNaseH_sf"/>
</dbReference>
<gene>
    <name evidence="2" type="ORF">SO802_028495</name>
</gene>
<name>A0AAW2BSH4_9ROSI</name>
<keyword evidence="3" id="KW-1185">Reference proteome</keyword>
<evidence type="ECO:0000259" key="1">
    <source>
        <dbReference type="PROSITE" id="PS50878"/>
    </source>
</evidence>
<dbReference type="InterPro" id="IPR005135">
    <property type="entry name" value="Endo/exonuclease/phosphatase"/>
</dbReference>
<dbReference type="CDD" id="cd01650">
    <property type="entry name" value="RT_nLTR_like"/>
    <property type="match status" value="1"/>
</dbReference>
<comment type="caution">
    <text evidence="2">The sequence shown here is derived from an EMBL/GenBank/DDBJ whole genome shotgun (WGS) entry which is preliminary data.</text>
</comment>
<feature type="domain" description="Reverse transcriptase" evidence="1">
    <location>
        <begin position="439"/>
        <end position="726"/>
    </location>
</feature>
<dbReference type="Proteomes" id="UP001459277">
    <property type="component" value="Unassembled WGS sequence"/>
</dbReference>
<dbReference type="SUPFAM" id="SSF53098">
    <property type="entry name" value="Ribonuclease H-like"/>
    <property type="match status" value="1"/>
</dbReference>
<evidence type="ECO:0000313" key="2">
    <source>
        <dbReference type="EMBL" id="KAK9988256.1"/>
    </source>
</evidence>
<evidence type="ECO:0000313" key="3">
    <source>
        <dbReference type="Proteomes" id="UP001459277"/>
    </source>
</evidence>
<dbReference type="AlphaFoldDB" id="A0AAW2BSH4"/>
<dbReference type="SUPFAM" id="SSF56219">
    <property type="entry name" value="DNase I-like"/>
    <property type="match status" value="1"/>
</dbReference>
<dbReference type="Gene3D" id="3.30.420.10">
    <property type="entry name" value="Ribonuclease H-like superfamily/Ribonuclease H"/>
    <property type="match status" value="1"/>
</dbReference>